<dbReference type="Pfam" id="PF08590">
    <property type="entry name" value="DUF1771"/>
    <property type="match status" value="1"/>
</dbReference>
<sequence length="378" mass="43306">MDIKSVELKLPTELALQLIELFGPVGVDSDTASPEDYVLQMDLHLAKLLHQKLKDSVQERQKQATLSFQLLQESSAQWDKTQSRHHQRNRPSASHHDRSLDAGNHLPFMDHWNVSRPHVSFRDIIQEEMALQENREEARPDKCDGATPLKEDQLFALFPAIDRHFLQDVFRAHNYSLNQTELFLRSLLEEGSVKTVVAPESPRMTQHSKDREKKSTPTVYQDTEDPEYEDFRAEANLQHRRQLENFAKATEAFQRGHKEVASFYAQQGHLHAQRMREANHRAAVQIFERVNSSLLPQNVLDLHGLHVDEALEHLNDVLQRKAGECERGLCGPQLSVITGRGNHSQGGVARIRPAVLNYLTKKHYRFEAKPGVVLISLN</sequence>
<dbReference type="Pfam" id="PF01713">
    <property type="entry name" value="Smr"/>
    <property type="match status" value="1"/>
</dbReference>
<dbReference type="InterPro" id="IPR052772">
    <property type="entry name" value="Endo/PolyKinase_Domain-Protein"/>
</dbReference>
<dbReference type="Pfam" id="PF25124">
    <property type="entry name" value="DUF7816"/>
    <property type="match status" value="1"/>
</dbReference>
<dbReference type="InterPro" id="IPR056718">
    <property type="entry name" value="DUF7816"/>
</dbReference>
<accession>A0AAV2LJT6</accession>
<gene>
    <name evidence="3" type="ORF">KC01_LOCUS29403</name>
</gene>
<dbReference type="Gene3D" id="3.30.1370.110">
    <property type="match status" value="1"/>
</dbReference>
<dbReference type="Pfam" id="PF25126">
    <property type="entry name" value="DUF7818"/>
    <property type="match status" value="1"/>
</dbReference>
<reference evidence="3 4" key="1">
    <citation type="submission" date="2024-04" db="EMBL/GenBank/DDBJ databases">
        <authorList>
            <person name="Waldvogel A.-M."/>
            <person name="Schoenle A."/>
        </authorList>
    </citation>
    <scope>NUCLEOTIDE SEQUENCE [LARGE SCALE GENOMIC DNA]</scope>
</reference>
<organism evidence="3 4">
    <name type="scientific">Knipowitschia caucasica</name>
    <name type="common">Caucasian dwarf goby</name>
    <name type="synonym">Pomatoschistus caucasicus</name>
    <dbReference type="NCBI Taxonomy" id="637954"/>
    <lineage>
        <taxon>Eukaryota</taxon>
        <taxon>Metazoa</taxon>
        <taxon>Chordata</taxon>
        <taxon>Craniata</taxon>
        <taxon>Vertebrata</taxon>
        <taxon>Euteleostomi</taxon>
        <taxon>Actinopterygii</taxon>
        <taxon>Neopterygii</taxon>
        <taxon>Teleostei</taxon>
        <taxon>Neoteleostei</taxon>
        <taxon>Acanthomorphata</taxon>
        <taxon>Gobiaria</taxon>
        <taxon>Gobiiformes</taxon>
        <taxon>Gobioidei</taxon>
        <taxon>Gobiidae</taxon>
        <taxon>Gobiinae</taxon>
        <taxon>Knipowitschia</taxon>
    </lineage>
</organism>
<name>A0AAV2LJT6_KNICA</name>
<dbReference type="InterPro" id="IPR002625">
    <property type="entry name" value="Smr_dom"/>
</dbReference>
<dbReference type="EMBL" id="OZ035825">
    <property type="protein sequence ID" value="CAL1601433.1"/>
    <property type="molecule type" value="Genomic_DNA"/>
</dbReference>
<dbReference type="PROSITE" id="PS50828">
    <property type="entry name" value="SMR"/>
    <property type="match status" value="1"/>
</dbReference>
<dbReference type="Proteomes" id="UP001497482">
    <property type="component" value="Chromosome 3"/>
</dbReference>
<dbReference type="PANTHER" id="PTHR46535">
    <property type="entry name" value="NEDD4-BINDING PROTEIN 2"/>
    <property type="match status" value="1"/>
</dbReference>
<evidence type="ECO:0000313" key="4">
    <source>
        <dbReference type="Proteomes" id="UP001497482"/>
    </source>
</evidence>
<proteinExistence type="predicted"/>
<dbReference type="PANTHER" id="PTHR46535:SF1">
    <property type="entry name" value="NEDD4-BINDING PROTEIN 2"/>
    <property type="match status" value="1"/>
</dbReference>
<feature type="region of interest" description="Disordered" evidence="1">
    <location>
        <begin position="198"/>
        <end position="224"/>
    </location>
</feature>
<dbReference type="InterPro" id="IPR036063">
    <property type="entry name" value="Smr_dom_sf"/>
</dbReference>
<dbReference type="InterPro" id="IPR013899">
    <property type="entry name" value="DUF1771"/>
</dbReference>
<evidence type="ECO:0000313" key="3">
    <source>
        <dbReference type="EMBL" id="CAL1601433.1"/>
    </source>
</evidence>
<evidence type="ECO:0000259" key="2">
    <source>
        <dbReference type="PROSITE" id="PS50828"/>
    </source>
</evidence>
<dbReference type="AlphaFoldDB" id="A0AAV2LJT6"/>
<keyword evidence="4" id="KW-1185">Reference proteome</keyword>
<feature type="domain" description="Smr" evidence="2">
    <location>
        <begin position="300"/>
        <end position="378"/>
    </location>
</feature>
<protein>
    <recommendedName>
        <fullName evidence="2">Smr domain-containing protein</fullName>
    </recommendedName>
</protein>
<dbReference type="SUPFAM" id="SSF160443">
    <property type="entry name" value="SMR domain-like"/>
    <property type="match status" value="1"/>
</dbReference>
<dbReference type="SMART" id="SM00463">
    <property type="entry name" value="SMR"/>
    <property type="match status" value="1"/>
</dbReference>
<dbReference type="SMART" id="SM01162">
    <property type="entry name" value="DUF1771"/>
    <property type="match status" value="1"/>
</dbReference>
<dbReference type="GO" id="GO:0004519">
    <property type="term" value="F:endonuclease activity"/>
    <property type="evidence" value="ECO:0007669"/>
    <property type="project" value="TreeGrafter"/>
</dbReference>
<dbReference type="GO" id="GO:0005634">
    <property type="term" value="C:nucleus"/>
    <property type="evidence" value="ECO:0007669"/>
    <property type="project" value="TreeGrafter"/>
</dbReference>
<evidence type="ECO:0000256" key="1">
    <source>
        <dbReference type="SAM" id="MobiDB-lite"/>
    </source>
</evidence>
<dbReference type="CDD" id="cd14279">
    <property type="entry name" value="CUE"/>
    <property type="match status" value="1"/>
</dbReference>
<dbReference type="InterPro" id="IPR056720">
    <property type="entry name" value="DUF7818"/>
</dbReference>
<feature type="region of interest" description="Disordered" evidence="1">
    <location>
        <begin position="77"/>
        <end position="102"/>
    </location>
</feature>